<comment type="caution">
    <text evidence="1">The sequence shown here is derived from an EMBL/GenBank/DDBJ whole genome shotgun (WGS) entry which is preliminary data.</text>
</comment>
<dbReference type="RefSeq" id="WP_135987435.1">
    <property type="nucleotide sequence ID" value="NZ_JAASQM010000001.1"/>
</dbReference>
<gene>
    <name evidence="1" type="ORF">E5A74_20190</name>
</gene>
<name>A0A4S1W3U2_9SPHN</name>
<sequence>MAIGASVGRNGVNELADVLVVQHLLNDWLTTLRQTLVPTKGICGPMTIETIEAFQTRVLGSTAPDGRIDPGGRTWNALTSRNFAPAPAPTPAPAAPATALSGATWWQANQARFPNSATIADLVPPFRDKVTAFVAALRDAGATVKVSATRRNRTRAQLMHFCWRVAHGEVAPKDVPAIAGCDIKWDHGDLAKSKKGAQEMVDLFGIAFQPSLTSLHIEGRAIDMTIGWNGTMQVRDQAGTRRTIGAPRSGDANRDLHAVGASYGVIKLLSDPPHWSDNGH</sequence>
<protein>
    <recommendedName>
        <fullName evidence="3">Peptidoglycan-binding protein</fullName>
    </recommendedName>
</protein>
<dbReference type="OrthoDB" id="192249at2"/>
<proteinExistence type="predicted"/>
<dbReference type="Proteomes" id="UP000309848">
    <property type="component" value="Unassembled WGS sequence"/>
</dbReference>
<organism evidence="1 2">
    <name type="scientific">Sphingomonas naasensis</name>
    <dbReference type="NCBI Taxonomy" id="1344951"/>
    <lineage>
        <taxon>Bacteria</taxon>
        <taxon>Pseudomonadati</taxon>
        <taxon>Pseudomonadota</taxon>
        <taxon>Alphaproteobacteria</taxon>
        <taxon>Sphingomonadales</taxon>
        <taxon>Sphingomonadaceae</taxon>
        <taxon>Sphingomonas</taxon>
    </lineage>
</organism>
<dbReference type="EMBL" id="SRXU01000013">
    <property type="protein sequence ID" value="TGX37269.1"/>
    <property type="molecule type" value="Genomic_DNA"/>
</dbReference>
<keyword evidence="2" id="KW-1185">Reference proteome</keyword>
<evidence type="ECO:0000313" key="2">
    <source>
        <dbReference type="Proteomes" id="UP000309848"/>
    </source>
</evidence>
<evidence type="ECO:0008006" key="3">
    <source>
        <dbReference type="Google" id="ProtNLM"/>
    </source>
</evidence>
<dbReference type="SUPFAM" id="SSF55166">
    <property type="entry name" value="Hedgehog/DD-peptidase"/>
    <property type="match status" value="1"/>
</dbReference>
<accession>A0A4S1W3U2</accession>
<dbReference type="AlphaFoldDB" id="A0A4S1W3U2"/>
<dbReference type="InterPro" id="IPR009045">
    <property type="entry name" value="Zn_M74/Hedgehog-like"/>
</dbReference>
<evidence type="ECO:0000313" key="1">
    <source>
        <dbReference type="EMBL" id="TGX37269.1"/>
    </source>
</evidence>
<dbReference type="InterPro" id="IPR036366">
    <property type="entry name" value="PGBDSf"/>
</dbReference>
<dbReference type="Gene3D" id="1.10.101.10">
    <property type="entry name" value="PGBD-like superfamily/PGBD"/>
    <property type="match status" value="1"/>
</dbReference>
<reference evidence="1 2" key="1">
    <citation type="submission" date="2019-04" db="EMBL/GenBank/DDBJ databases">
        <title>Sphingomonas psychrotolerans sp. nov., isolated from soil in the Tianshan Mountains, Xinjiang, China.</title>
        <authorList>
            <person name="Luo Y."/>
            <person name="Sheng H."/>
        </authorList>
    </citation>
    <scope>NUCLEOTIDE SEQUENCE [LARGE SCALE GENOMIC DNA]</scope>
    <source>
        <strain evidence="1 2">KIS18-15</strain>
    </source>
</reference>